<evidence type="ECO:0000259" key="1">
    <source>
        <dbReference type="Pfam" id="PF01433"/>
    </source>
</evidence>
<dbReference type="GO" id="GO:0005737">
    <property type="term" value="C:cytoplasm"/>
    <property type="evidence" value="ECO:0007669"/>
    <property type="project" value="TreeGrafter"/>
</dbReference>
<keyword evidence="2" id="KW-0378">Hydrolase</keyword>
<dbReference type="PANTHER" id="PTHR11533:SF42">
    <property type="entry name" value="LEUCYL-CYSTINYL AMINOPEPTIDASE"/>
    <property type="match status" value="1"/>
</dbReference>
<dbReference type="InterPro" id="IPR027268">
    <property type="entry name" value="Peptidase_M4/M1_CTD_sf"/>
</dbReference>
<dbReference type="AlphaFoldDB" id="A0A7L3ZDC0"/>
<feature type="domain" description="Peptidase M1 membrane alanine aminopeptidase" evidence="1">
    <location>
        <begin position="5"/>
        <end position="89"/>
    </location>
</feature>
<evidence type="ECO:0000313" key="2">
    <source>
        <dbReference type="EMBL" id="NXW11587.1"/>
    </source>
</evidence>
<feature type="non-terminal residue" evidence="2">
    <location>
        <position position="1"/>
    </location>
</feature>
<proteinExistence type="predicted"/>
<dbReference type="EMBL" id="VZZT01006708">
    <property type="protein sequence ID" value="NXW11587.1"/>
    <property type="molecule type" value="Genomic_DNA"/>
</dbReference>
<dbReference type="GO" id="GO:0042277">
    <property type="term" value="F:peptide binding"/>
    <property type="evidence" value="ECO:0007669"/>
    <property type="project" value="TreeGrafter"/>
</dbReference>
<protein>
    <submittedName>
        <fullName evidence="2">LCAP aminopeptidase</fullName>
    </submittedName>
</protein>
<dbReference type="GO" id="GO:0008217">
    <property type="term" value="P:regulation of blood pressure"/>
    <property type="evidence" value="ECO:0007669"/>
    <property type="project" value="TreeGrafter"/>
</dbReference>
<dbReference type="Gene3D" id="1.10.390.10">
    <property type="entry name" value="Neutral Protease Domain 2"/>
    <property type="match status" value="1"/>
</dbReference>
<feature type="non-terminal residue" evidence="2">
    <location>
        <position position="179"/>
    </location>
</feature>
<dbReference type="PANTHER" id="PTHR11533">
    <property type="entry name" value="PROTEASE M1 ZINC METALLOPROTEASE"/>
    <property type="match status" value="1"/>
</dbReference>
<dbReference type="Pfam" id="PF01433">
    <property type="entry name" value="Peptidase_M1"/>
    <property type="match status" value="1"/>
</dbReference>
<dbReference type="GO" id="GO:0008270">
    <property type="term" value="F:zinc ion binding"/>
    <property type="evidence" value="ECO:0007669"/>
    <property type="project" value="InterPro"/>
</dbReference>
<dbReference type="SUPFAM" id="SSF55486">
    <property type="entry name" value="Metalloproteases ('zincins'), catalytic domain"/>
    <property type="match status" value="1"/>
</dbReference>
<sequence length="179" mass="20661">EDFLNLIFKAMMKDSLNSSHPVSSAVQSSEQIEEMFDALSYIKGASLLLMLKHYLTNDVFQAGIEVYLHNHNYGSAQSDDLWDSMNEVSIFDKLFLFFHFSKCVINFDLFPWWGVCKRERVCARQSETARERVIPTRKSADYPQGVSSYLWHIPLTYITSSCNFTHCTNAYLLDQKSGM</sequence>
<gene>
    <name evidence="2" type="primary">Lnpep</name>
    <name evidence="2" type="ORF">FREGRA_R07208</name>
</gene>
<dbReference type="Proteomes" id="UP000563060">
    <property type="component" value="Unassembled WGS sequence"/>
</dbReference>
<dbReference type="GO" id="GO:0005886">
    <property type="term" value="C:plasma membrane"/>
    <property type="evidence" value="ECO:0007669"/>
    <property type="project" value="TreeGrafter"/>
</dbReference>
<dbReference type="GO" id="GO:0006508">
    <property type="term" value="P:proteolysis"/>
    <property type="evidence" value="ECO:0007669"/>
    <property type="project" value="TreeGrafter"/>
</dbReference>
<dbReference type="InterPro" id="IPR050344">
    <property type="entry name" value="Peptidase_M1_aminopeptidases"/>
</dbReference>
<keyword evidence="3" id="KW-1185">Reference proteome</keyword>
<accession>A0A7L3ZDC0</accession>
<dbReference type="GO" id="GO:0070006">
    <property type="term" value="F:metalloaminopeptidase activity"/>
    <property type="evidence" value="ECO:0007669"/>
    <property type="project" value="TreeGrafter"/>
</dbReference>
<dbReference type="InterPro" id="IPR014782">
    <property type="entry name" value="Peptidase_M1_dom"/>
</dbReference>
<dbReference type="GO" id="GO:0043171">
    <property type="term" value="P:peptide catabolic process"/>
    <property type="evidence" value="ECO:0007669"/>
    <property type="project" value="TreeGrafter"/>
</dbReference>
<reference evidence="2 3" key="1">
    <citation type="submission" date="2019-09" db="EMBL/GenBank/DDBJ databases">
        <title>Bird 10,000 Genomes (B10K) Project - Family phase.</title>
        <authorList>
            <person name="Zhang G."/>
        </authorList>
    </citation>
    <scope>NUCLEOTIDE SEQUENCE [LARGE SCALE GENOMIC DNA]</scope>
    <source>
        <strain evidence="2">B10K-DU-006-09</strain>
        <tissue evidence="2">Muscle</tissue>
    </source>
</reference>
<dbReference type="GO" id="GO:0005615">
    <property type="term" value="C:extracellular space"/>
    <property type="evidence" value="ECO:0007669"/>
    <property type="project" value="TreeGrafter"/>
</dbReference>
<evidence type="ECO:0000313" key="3">
    <source>
        <dbReference type="Proteomes" id="UP000563060"/>
    </source>
</evidence>
<keyword evidence="2" id="KW-0645">Protease</keyword>
<keyword evidence="2" id="KW-0031">Aminopeptidase</keyword>
<name>A0A7L3ZDC0_FREGA</name>
<organism evidence="2 3">
    <name type="scientific">Fregetta grallaria</name>
    <name type="common">White-bellied storm-petrel</name>
    <name type="synonym">Procellaria grallaria</name>
    <dbReference type="NCBI Taxonomy" id="79628"/>
    <lineage>
        <taxon>Eukaryota</taxon>
        <taxon>Metazoa</taxon>
        <taxon>Chordata</taxon>
        <taxon>Craniata</taxon>
        <taxon>Vertebrata</taxon>
        <taxon>Euteleostomi</taxon>
        <taxon>Archelosauria</taxon>
        <taxon>Archosauria</taxon>
        <taxon>Dinosauria</taxon>
        <taxon>Saurischia</taxon>
        <taxon>Theropoda</taxon>
        <taxon>Coelurosauria</taxon>
        <taxon>Aves</taxon>
        <taxon>Neognathae</taxon>
        <taxon>Neoaves</taxon>
        <taxon>Aequornithes</taxon>
        <taxon>Procellariiformes</taxon>
        <taxon>Hydrobatidae</taxon>
        <taxon>Fregetta</taxon>
    </lineage>
</organism>
<comment type="caution">
    <text evidence="2">The sequence shown here is derived from an EMBL/GenBank/DDBJ whole genome shotgun (WGS) entry which is preliminary data.</text>
</comment>